<dbReference type="AlphaFoldDB" id="A0A0P7XLW6"/>
<gene>
    <name evidence="1" type="ORF">HLUCCX10_06235</name>
</gene>
<comment type="caution">
    <text evidence="1">The sequence shown here is derived from an EMBL/GenBank/DDBJ whole genome shotgun (WGS) entry which is preliminary data.</text>
</comment>
<reference evidence="1 2" key="1">
    <citation type="submission" date="2015-09" db="EMBL/GenBank/DDBJ databases">
        <title>Identification and resolution of microdiversity through metagenomic sequencing of parallel consortia.</title>
        <authorList>
            <person name="Nelson W.C."/>
            <person name="Romine M.F."/>
            <person name="Lindemann S.R."/>
        </authorList>
    </citation>
    <scope>NUCLEOTIDE SEQUENCE [LARGE SCALE GENOMIC DNA]</scope>
    <source>
        <strain evidence="1">HL-49</strain>
    </source>
</reference>
<dbReference type="STRING" id="1305737.GCA_000526355_01375"/>
<dbReference type="EMBL" id="LJXT01000029">
    <property type="protein sequence ID" value="KPQ17743.1"/>
    <property type="molecule type" value="Genomic_DNA"/>
</dbReference>
<evidence type="ECO:0000313" key="1">
    <source>
        <dbReference type="EMBL" id="KPQ17743.1"/>
    </source>
</evidence>
<evidence type="ECO:0000313" key="2">
    <source>
        <dbReference type="Proteomes" id="UP000050421"/>
    </source>
</evidence>
<dbReference type="PATRIC" id="fig|1305737.6.peg.1911"/>
<proteinExistence type="predicted"/>
<dbReference type="Proteomes" id="UP000050421">
    <property type="component" value="Unassembled WGS sequence"/>
</dbReference>
<sequence length="396" mass="46309">MTNTFHTTFIQLTKNIRIIALFSITLVFCTTKNNNQHSVISIEEKSEHLIKLDSESSFELLSIQIIEEKSLLLTLDAIKNNINIFNFDKGEIVDKIPININEKNQILNPTRFYFHNKDSIFIIDFGSNIKLINNKGIIKNSYNIGEIKSKKREYEGIYGYLPISNNKNFIFKNNRIFYPTEHIIGSEGRLGIFNIKSSKTEEVINQPYEINNLLESDVTDFWYDFDSFTNSIYISFPLANSVYQYNLDDNTLIKLNNSNIDHDFRDHYNPLFNDLRYLNIEPERVINILDSHKLLNRYTSIILTDNYIARIYIHKAEKAFSKARNFTIYIYSKSGEILGKRYFKNPTKKGEILLVSNMEDFIFSKKDNLLIPFLKSNQDENILSIKSFSISDLHDN</sequence>
<dbReference type="InterPro" id="IPR011044">
    <property type="entry name" value="Quino_amine_DH_bsu"/>
</dbReference>
<evidence type="ECO:0008006" key="3">
    <source>
        <dbReference type="Google" id="ProtNLM"/>
    </source>
</evidence>
<organism evidence="1 2">
    <name type="scientific">Algoriphagus marincola HL-49</name>
    <dbReference type="NCBI Taxonomy" id="1305737"/>
    <lineage>
        <taxon>Bacteria</taxon>
        <taxon>Pseudomonadati</taxon>
        <taxon>Bacteroidota</taxon>
        <taxon>Cytophagia</taxon>
        <taxon>Cytophagales</taxon>
        <taxon>Cyclobacteriaceae</taxon>
        <taxon>Algoriphagus</taxon>
    </lineage>
</organism>
<name>A0A0P7XLW6_9BACT</name>
<dbReference type="SUPFAM" id="SSF50969">
    <property type="entry name" value="YVTN repeat-like/Quinoprotein amine dehydrogenase"/>
    <property type="match status" value="1"/>
</dbReference>
<protein>
    <recommendedName>
        <fullName evidence="3">6-bladed beta-propeller</fullName>
    </recommendedName>
</protein>
<accession>A0A0P7XLW6</accession>